<dbReference type="EMBL" id="VFPH01000001">
    <property type="protein sequence ID" value="TQM45900.1"/>
    <property type="molecule type" value="Genomic_DNA"/>
</dbReference>
<reference evidence="1 2" key="1">
    <citation type="submission" date="2019-06" db="EMBL/GenBank/DDBJ databases">
        <title>Sequencing the genomes of 1000 actinobacteria strains.</title>
        <authorList>
            <person name="Klenk H.-P."/>
        </authorList>
    </citation>
    <scope>NUCLEOTIDE SEQUENCE [LARGE SCALE GENOMIC DNA]</scope>
    <source>
        <strain evidence="1 2">DSM 45511</strain>
    </source>
</reference>
<dbReference type="RefSeq" id="WP_142101795.1">
    <property type="nucleotide sequence ID" value="NZ_VFPH01000001.1"/>
</dbReference>
<evidence type="ECO:0000313" key="2">
    <source>
        <dbReference type="Proteomes" id="UP000319818"/>
    </source>
</evidence>
<evidence type="ECO:0000313" key="1">
    <source>
        <dbReference type="EMBL" id="TQM45900.1"/>
    </source>
</evidence>
<protein>
    <submittedName>
        <fullName evidence="1">Esterase/lipase superfamily enzyme</fullName>
    </submittedName>
</protein>
<dbReference type="OrthoDB" id="9775130at2"/>
<name>A0A543GIJ4_9PSEU</name>
<dbReference type="InterPro" id="IPR000801">
    <property type="entry name" value="Esterase-like"/>
</dbReference>
<dbReference type="SUPFAM" id="SSF53474">
    <property type="entry name" value="alpha/beta-Hydrolases"/>
    <property type="match status" value="1"/>
</dbReference>
<dbReference type="AlphaFoldDB" id="A0A543GIJ4"/>
<sequence>MRRRSIDLWSPAIGSSGTVVSYGHWGRPVLVFPAEAGRAGDFESRGMVDAVADLLEAGRIKLYCVDSYDSWSWSDRSVPLEERARRHGAYESWIVDQVVPWIHEDSGGPLPILTTGPSMGAFHAANFTLRRGDLFPQALCLSGVYDMSALHGWGERGEAFYFHTPIAYVGNLHGDHLEWLRGQVHLVLVVGQGMWEDTTGAEASTRKLAGLLAEKGIPHELDAWGHDVAHDWPWWRRQLAHHLHRLT</sequence>
<organism evidence="1 2">
    <name type="scientific">Pseudonocardia cypriaca</name>
    <dbReference type="NCBI Taxonomy" id="882449"/>
    <lineage>
        <taxon>Bacteria</taxon>
        <taxon>Bacillati</taxon>
        <taxon>Actinomycetota</taxon>
        <taxon>Actinomycetes</taxon>
        <taxon>Pseudonocardiales</taxon>
        <taxon>Pseudonocardiaceae</taxon>
        <taxon>Pseudonocardia</taxon>
    </lineage>
</organism>
<comment type="caution">
    <text evidence="1">The sequence shown here is derived from an EMBL/GenBank/DDBJ whole genome shotgun (WGS) entry which is preliminary data.</text>
</comment>
<proteinExistence type="predicted"/>
<dbReference type="Pfam" id="PF00756">
    <property type="entry name" value="Esterase"/>
    <property type="match status" value="1"/>
</dbReference>
<keyword evidence="2" id="KW-1185">Reference proteome</keyword>
<accession>A0A543GIJ4</accession>
<gene>
    <name evidence="1" type="ORF">FB388_3300</name>
</gene>
<dbReference type="InterPro" id="IPR029058">
    <property type="entry name" value="AB_hydrolase_fold"/>
</dbReference>
<dbReference type="Gene3D" id="3.40.50.1820">
    <property type="entry name" value="alpha/beta hydrolase"/>
    <property type="match status" value="1"/>
</dbReference>
<dbReference type="Proteomes" id="UP000319818">
    <property type="component" value="Unassembled WGS sequence"/>
</dbReference>